<sequence>MKKRQVRLFSKTYRQVKKLYEQAFPAYERLPYLPLILLSARRNTHFTAYYDEEKFCGFTYSVESEETVYILFLAVNATYRGKGYGSAILEDCKQLSKGRALVLTIEPLDSDADNYEERIKRLAFYERNGFKETPYAYYEGKEHYTVLATQMNLDENKLLRLFKRAVCYLVPVSLEK</sequence>
<dbReference type="SUPFAM" id="SSF55729">
    <property type="entry name" value="Acyl-CoA N-acyltransferases (Nat)"/>
    <property type="match status" value="1"/>
</dbReference>
<proteinExistence type="predicted"/>
<feature type="domain" description="N-acetyltransferase" evidence="1">
    <location>
        <begin position="4"/>
        <end position="156"/>
    </location>
</feature>
<comment type="caution">
    <text evidence="2">The sequence shown here is derived from an EMBL/GenBank/DDBJ whole genome shotgun (WGS) entry which is preliminary data.</text>
</comment>
<organism evidence="2 3">
    <name type="scientific">Streptococcus sciuri</name>
    <dbReference type="NCBI Taxonomy" id="2973939"/>
    <lineage>
        <taxon>Bacteria</taxon>
        <taxon>Bacillati</taxon>
        <taxon>Bacillota</taxon>
        <taxon>Bacilli</taxon>
        <taxon>Lactobacillales</taxon>
        <taxon>Streptococcaceae</taxon>
        <taxon>Streptococcus</taxon>
    </lineage>
</organism>
<evidence type="ECO:0000313" key="3">
    <source>
        <dbReference type="Proteomes" id="UP001206548"/>
    </source>
</evidence>
<dbReference type="Gene3D" id="3.40.630.30">
    <property type="match status" value="1"/>
</dbReference>
<accession>A0ABT2F7K8</accession>
<dbReference type="CDD" id="cd04301">
    <property type="entry name" value="NAT_SF"/>
    <property type="match status" value="1"/>
</dbReference>
<name>A0ABT2F7K8_9STRE</name>
<dbReference type="Proteomes" id="UP001206548">
    <property type="component" value="Unassembled WGS sequence"/>
</dbReference>
<dbReference type="PROSITE" id="PS51186">
    <property type="entry name" value="GNAT"/>
    <property type="match status" value="1"/>
</dbReference>
<dbReference type="InterPro" id="IPR016181">
    <property type="entry name" value="Acyl_CoA_acyltransferase"/>
</dbReference>
<dbReference type="Pfam" id="PF13508">
    <property type="entry name" value="Acetyltransf_7"/>
    <property type="match status" value="1"/>
</dbReference>
<evidence type="ECO:0000259" key="1">
    <source>
        <dbReference type="PROSITE" id="PS51186"/>
    </source>
</evidence>
<gene>
    <name evidence="2" type="ORF">NXS10_02330</name>
</gene>
<keyword evidence="3" id="KW-1185">Reference proteome</keyword>
<dbReference type="InterPro" id="IPR000182">
    <property type="entry name" value="GNAT_dom"/>
</dbReference>
<dbReference type="EMBL" id="JANUXX010000001">
    <property type="protein sequence ID" value="MCS4487812.1"/>
    <property type="molecule type" value="Genomic_DNA"/>
</dbReference>
<reference evidence="2 3" key="1">
    <citation type="journal article" date="2023" name="Int. J. Syst. Evol. Microbiol.">
        <title>Streptococcus sciuri sp. nov., Staphylococcus marylandisciuri sp. nov. and Staphylococcus americanisciuri sp. nov., isolated from faeces of eastern grey squirrel (Sciurus carolinensis).</title>
        <authorList>
            <person name="Volokhov D.V."/>
            <person name="Zagorodnyaya T.A."/>
            <person name="Furtak V.A."/>
            <person name="Nattanmai G."/>
            <person name="Randall L."/>
            <person name="Jose S."/>
            <person name="Gao Y."/>
            <person name="Eisenberg T."/>
            <person name="Delmonte P."/>
            <person name="Blom J."/>
            <person name="Mitchell K.K."/>
        </authorList>
    </citation>
    <scope>NUCLEOTIDE SEQUENCE [LARGE SCALE GENOMIC DNA]</scope>
    <source>
        <strain evidence="2 3">SQ9-PEA</strain>
    </source>
</reference>
<protein>
    <submittedName>
        <fullName evidence="2">GNAT family N-acetyltransferase</fullName>
    </submittedName>
</protein>
<evidence type="ECO:0000313" key="2">
    <source>
        <dbReference type="EMBL" id="MCS4487812.1"/>
    </source>
</evidence>